<evidence type="ECO:0000313" key="10">
    <source>
        <dbReference type="Proteomes" id="UP000515947"/>
    </source>
</evidence>
<sequence length="211" mass="22852">MWQHLQRDWFLPVNELARHTPGLHEPFRLYAQYGVLLFAAILALGWWTARANPNPRAMAAASWAPVGALVALGLNQPLGRLVHEARPYAVFPHALVLVARSHDFSFPSDHAVMAGAVAAGVLLTHRRLGLITLAAAVLLAFTRVYVGAHFPLDVIAGLLFGAAVTVATYLAVRPVLVRIVEALARTPLRPLVTNEDADHREPGTTPGHEAV</sequence>
<evidence type="ECO:0000256" key="1">
    <source>
        <dbReference type="ARBA" id="ARBA00004651"/>
    </source>
</evidence>
<feature type="domain" description="Phosphatidic acid phosphatase type 2/haloperoxidase" evidence="8">
    <location>
        <begin position="57"/>
        <end position="169"/>
    </location>
</feature>
<keyword evidence="3 7" id="KW-0812">Transmembrane</keyword>
<evidence type="ECO:0000256" key="5">
    <source>
        <dbReference type="ARBA" id="ARBA00022989"/>
    </source>
</evidence>
<dbReference type="InterPro" id="IPR036938">
    <property type="entry name" value="PAP2/HPO_sf"/>
</dbReference>
<dbReference type="PANTHER" id="PTHR14969">
    <property type="entry name" value="SPHINGOSINE-1-PHOSPHATE PHOSPHOHYDROLASE"/>
    <property type="match status" value="1"/>
</dbReference>
<dbReference type="Gene3D" id="1.20.144.10">
    <property type="entry name" value="Phosphatidic acid phosphatase type 2/haloperoxidase"/>
    <property type="match status" value="1"/>
</dbReference>
<feature type="transmembrane region" description="Helical" evidence="7">
    <location>
        <begin position="128"/>
        <end position="148"/>
    </location>
</feature>
<dbReference type="GO" id="GO:0016787">
    <property type="term" value="F:hydrolase activity"/>
    <property type="evidence" value="ECO:0007669"/>
    <property type="project" value="UniProtKB-KW"/>
</dbReference>
<evidence type="ECO:0000256" key="6">
    <source>
        <dbReference type="ARBA" id="ARBA00023136"/>
    </source>
</evidence>
<feature type="transmembrane region" description="Helical" evidence="7">
    <location>
        <begin position="154"/>
        <end position="172"/>
    </location>
</feature>
<dbReference type="EMBL" id="CP060713">
    <property type="protein sequence ID" value="QNN55143.1"/>
    <property type="molecule type" value="Genomic_DNA"/>
</dbReference>
<dbReference type="RefSeq" id="WP_187580983.1">
    <property type="nucleotide sequence ID" value="NZ_CP060713.1"/>
</dbReference>
<evidence type="ECO:0000313" key="9">
    <source>
        <dbReference type="EMBL" id="QNN55143.1"/>
    </source>
</evidence>
<dbReference type="Pfam" id="PF01569">
    <property type="entry name" value="PAP2"/>
    <property type="match status" value="1"/>
</dbReference>
<evidence type="ECO:0000256" key="3">
    <source>
        <dbReference type="ARBA" id="ARBA00022692"/>
    </source>
</evidence>
<dbReference type="GO" id="GO:0005886">
    <property type="term" value="C:plasma membrane"/>
    <property type="evidence" value="ECO:0007669"/>
    <property type="project" value="UniProtKB-SubCell"/>
</dbReference>
<proteinExistence type="predicted"/>
<dbReference type="PANTHER" id="PTHR14969:SF62">
    <property type="entry name" value="DECAPRENYLPHOSPHORYL-5-PHOSPHORIBOSE PHOSPHATASE RV3807C-RELATED"/>
    <property type="match status" value="1"/>
</dbReference>
<reference evidence="9 10" key="1">
    <citation type="submission" date="2020-08" db="EMBL/GenBank/DDBJ databases">
        <title>Genome sequence of Nocardioides mesophilus KACC 16243T.</title>
        <authorList>
            <person name="Hyun D.-W."/>
            <person name="Bae J.-W."/>
        </authorList>
    </citation>
    <scope>NUCLEOTIDE SEQUENCE [LARGE SCALE GENOMIC DNA]</scope>
    <source>
        <strain evidence="9 10">KACC 16243</strain>
    </source>
</reference>
<comment type="subcellular location">
    <subcellularLocation>
        <location evidence="1">Cell membrane</location>
        <topology evidence="1">Multi-pass membrane protein</topology>
    </subcellularLocation>
</comment>
<evidence type="ECO:0000256" key="7">
    <source>
        <dbReference type="SAM" id="Phobius"/>
    </source>
</evidence>
<dbReference type="AlphaFoldDB" id="A0A7G9RHR8"/>
<dbReference type="KEGG" id="nmes:H9L09_18275"/>
<dbReference type="SMART" id="SM00014">
    <property type="entry name" value="acidPPc"/>
    <property type="match status" value="1"/>
</dbReference>
<accession>A0A7G9RHR8</accession>
<keyword evidence="6 7" id="KW-0472">Membrane</keyword>
<keyword evidence="2" id="KW-1003">Cell membrane</keyword>
<keyword evidence="4" id="KW-0378">Hydrolase</keyword>
<dbReference type="SUPFAM" id="SSF48317">
    <property type="entry name" value="Acid phosphatase/Vanadium-dependent haloperoxidase"/>
    <property type="match status" value="1"/>
</dbReference>
<evidence type="ECO:0000256" key="4">
    <source>
        <dbReference type="ARBA" id="ARBA00022801"/>
    </source>
</evidence>
<name>A0A7G9RHR8_9ACTN</name>
<protein>
    <submittedName>
        <fullName evidence="9">Phosphatase PAP2 family protein</fullName>
    </submittedName>
</protein>
<dbReference type="InterPro" id="IPR000326">
    <property type="entry name" value="PAP2/HPO"/>
</dbReference>
<feature type="transmembrane region" description="Helical" evidence="7">
    <location>
        <begin position="30"/>
        <end position="49"/>
    </location>
</feature>
<gene>
    <name evidence="9" type="ORF">H9L09_18275</name>
</gene>
<organism evidence="9 10">
    <name type="scientific">Nocardioides mesophilus</name>
    <dbReference type="NCBI Taxonomy" id="433659"/>
    <lineage>
        <taxon>Bacteria</taxon>
        <taxon>Bacillati</taxon>
        <taxon>Actinomycetota</taxon>
        <taxon>Actinomycetes</taxon>
        <taxon>Propionibacteriales</taxon>
        <taxon>Nocardioidaceae</taxon>
        <taxon>Nocardioides</taxon>
    </lineage>
</organism>
<evidence type="ECO:0000259" key="8">
    <source>
        <dbReference type="SMART" id="SM00014"/>
    </source>
</evidence>
<keyword evidence="10" id="KW-1185">Reference proteome</keyword>
<keyword evidence="5 7" id="KW-1133">Transmembrane helix</keyword>
<evidence type="ECO:0000256" key="2">
    <source>
        <dbReference type="ARBA" id="ARBA00022475"/>
    </source>
</evidence>
<dbReference type="Proteomes" id="UP000515947">
    <property type="component" value="Chromosome"/>
</dbReference>